<dbReference type="AlphaFoldDB" id="X8J138"/>
<dbReference type="InterPro" id="IPR041675">
    <property type="entry name" value="PH_5"/>
</dbReference>
<keyword evidence="2" id="KW-0344">Guanine-nucleotide releasing factor</keyword>
<evidence type="ECO:0000256" key="2">
    <source>
        <dbReference type="ARBA" id="ARBA00022658"/>
    </source>
</evidence>
<dbReference type="OrthoDB" id="2272012at2759"/>
<dbReference type="PANTHER" id="PTHR46572">
    <property type="entry name" value="RHO1 GDP-GTP EXCHANGE PROTEIN 1-RELATED"/>
    <property type="match status" value="1"/>
</dbReference>
<dbReference type="InterPro" id="IPR001180">
    <property type="entry name" value="CNH_dom"/>
</dbReference>
<dbReference type="InterPro" id="IPR052233">
    <property type="entry name" value="Rho-type_GEFs"/>
</dbReference>
<evidence type="ECO:0000313" key="5">
    <source>
        <dbReference type="EMBL" id="EUC55627.1"/>
    </source>
</evidence>
<feature type="domain" description="PH" evidence="3">
    <location>
        <begin position="47"/>
        <end position="159"/>
    </location>
</feature>
<accession>X8J138</accession>
<dbReference type="Proteomes" id="UP000030108">
    <property type="component" value="Unassembled WGS sequence"/>
</dbReference>
<keyword evidence="1" id="KW-0597">Phosphoprotein</keyword>
<name>X8J138_9AGAM</name>
<feature type="domain" description="CNH" evidence="4">
    <location>
        <begin position="182"/>
        <end position="474"/>
    </location>
</feature>
<evidence type="ECO:0000256" key="1">
    <source>
        <dbReference type="ARBA" id="ARBA00022553"/>
    </source>
</evidence>
<dbReference type="Pfam" id="PF00780">
    <property type="entry name" value="CNH"/>
    <property type="match status" value="1"/>
</dbReference>
<reference evidence="6" key="1">
    <citation type="journal article" date="2014" name="Genome Announc.">
        <title>Draft genome sequence of the plant-pathogenic soil fungus Rhizoctonia solani anastomosis group 3 strain Rhs1AP.</title>
        <authorList>
            <person name="Cubeta M.A."/>
            <person name="Thomas E."/>
            <person name="Dean R.A."/>
            <person name="Jabaji S."/>
            <person name="Neate S.M."/>
            <person name="Tavantzis S."/>
            <person name="Toda T."/>
            <person name="Vilgalys R."/>
            <person name="Bharathan N."/>
            <person name="Fedorova-Abrams N."/>
            <person name="Pakala S.B."/>
            <person name="Pakala S.M."/>
            <person name="Zafar N."/>
            <person name="Joardar V."/>
            <person name="Losada L."/>
            <person name="Nierman W.C."/>
        </authorList>
    </citation>
    <scope>NUCLEOTIDE SEQUENCE [LARGE SCALE GENOMIC DNA]</scope>
    <source>
        <strain evidence="6">AG-3</strain>
    </source>
</reference>
<sequence>MATRPVEEKDANSQSEAKTLDLLELDDLLLFEDGDIHDLKLKDPRRRLIHQGSLKYKSARKEYRVFLLDHVWMVTKPKVVGGRERLRMIDHPIPVQLLQVSSEPARQTIFGCVPLGKPCYRLCFSSRGKRFNKGKALTFLCPTAEEAKAWTEAVNAQRDADRQSTNSNVLKLGQDMLKGNGEIKVNCAALYDNDQVIAYGTADGVYFQPQNGRPRKAIDLTDVRHIEVLEDLSLLAVQAERSVFTFPLDALDQFDRMNRMSRIANGQASFFKAGTCMGRTMVCIVKATSSSSNVKALERSEPLPESNLLVNRKLKTSLRDKATKLKVFKEFRLPTELYSIQFLKTKLCAAGATGFEVIDLETLDTQVLLDPADNALSFVRQYKHPRPLCVYGVRNEFLVCYREFAFFVNKSGWKSDKDVVIHWEGTPTACALHYPYIAAFSPNFVEIRHLDDGSLVQLIHENNVQCLYTESSPLRTSIGDPASQAPSSSNNSTLVSCANKAMFLTSSSR</sequence>
<dbReference type="SMART" id="SM00233">
    <property type="entry name" value="PH"/>
    <property type="match status" value="1"/>
</dbReference>
<dbReference type="SUPFAM" id="SSF50729">
    <property type="entry name" value="PH domain-like"/>
    <property type="match status" value="1"/>
</dbReference>
<protein>
    <submittedName>
        <fullName evidence="5">Rho guanyl-nucleotide exchange factor, putative</fullName>
    </submittedName>
</protein>
<dbReference type="SMART" id="SM00036">
    <property type="entry name" value="CNH"/>
    <property type="match status" value="1"/>
</dbReference>
<dbReference type="PANTHER" id="PTHR46572:SF2">
    <property type="entry name" value="RHO1 GDP-GTP EXCHANGE PROTEIN 1-RELATED"/>
    <property type="match status" value="1"/>
</dbReference>
<organism evidence="5 6">
    <name type="scientific">Rhizoctonia solani AG-3 Rhs1AP</name>
    <dbReference type="NCBI Taxonomy" id="1086054"/>
    <lineage>
        <taxon>Eukaryota</taxon>
        <taxon>Fungi</taxon>
        <taxon>Dikarya</taxon>
        <taxon>Basidiomycota</taxon>
        <taxon>Agaricomycotina</taxon>
        <taxon>Agaricomycetes</taxon>
        <taxon>Cantharellales</taxon>
        <taxon>Ceratobasidiaceae</taxon>
        <taxon>Rhizoctonia</taxon>
    </lineage>
</organism>
<dbReference type="Gene3D" id="2.30.29.30">
    <property type="entry name" value="Pleckstrin-homology domain (PH domain)/Phosphotyrosine-binding domain (PTB)"/>
    <property type="match status" value="1"/>
</dbReference>
<dbReference type="EMBL" id="JATN01000322">
    <property type="protein sequence ID" value="EUC55627.1"/>
    <property type="molecule type" value="Genomic_DNA"/>
</dbReference>
<dbReference type="GO" id="GO:0005085">
    <property type="term" value="F:guanyl-nucleotide exchange factor activity"/>
    <property type="evidence" value="ECO:0007669"/>
    <property type="project" value="UniProtKB-KW"/>
</dbReference>
<dbReference type="InterPro" id="IPR001849">
    <property type="entry name" value="PH_domain"/>
</dbReference>
<dbReference type="PROSITE" id="PS50003">
    <property type="entry name" value="PH_DOMAIN"/>
    <property type="match status" value="1"/>
</dbReference>
<dbReference type="InterPro" id="IPR011993">
    <property type="entry name" value="PH-like_dom_sf"/>
</dbReference>
<dbReference type="Pfam" id="PF15405">
    <property type="entry name" value="PH_5"/>
    <property type="match status" value="1"/>
</dbReference>
<proteinExistence type="predicted"/>
<evidence type="ECO:0000313" key="6">
    <source>
        <dbReference type="Proteomes" id="UP000030108"/>
    </source>
</evidence>
<comment type="caution">
    <text evidence="5">The sequence shown here is derived from an EMBL/GenBank/DDBJ whole genome shotgun (WGS) entry which is preliminary data.</text>
</comment>
<evidence type="ECO:0000259" key="4">
    <source>
        <dbReference type="PROSITE" id="PS50219"/>
    </source>
</evidence>
<dbReference type="PROSITE" id="PS50219">
    <property type="entry name" value="CNH"/>
    <property type="match status" value="1"/>
</dbReference>
<gene>
    <name evidence="5" type="ORF">RSOL_125610</name>
</gene>
<evidence type="ECO:0000259" key="3">
    <source>
        <dbReference type="PROSITE" id="PS50003"/>
    </source>
</evidence>